<dbReference type="AlphaFoldDB" id="A0A2H6K758"/>
<name>A0A2H6K758_9APIC</name>
<evidence type="ECO:0000313" key="2">
    <source>
        <dbReference type="Proteomes" id="UP000236319"/>
    </source>
</evidence>
<comment type="caution">
    <text evidence="1">The sequence shown here is derived from an EMBL/GenBank/DDBJ whole genome shotgun (WGS) entry which is preliminary data.</text>
</comment>
<reference evidence="1 2" key="1">
    <citation type="journal article" date="2017" name="BMC Genomics">
        <title>Whole-genome assembly of Babesia ovata and comparative genomics between closely related pathogens.</title>
        <authorList>
            <person name="Yamagishi J."/>
            <person name="Asada M."/>
            <person name="Hakimi H."/>
            <person name="Tanaka T.Q."/>
            <person name="Sugimoto C."/>
            <person name="Kawazu S."/>
        </authorList>
    </citation>
    <scope>NUCLEOTIDE SEQUENCE [LARGE SCALE GENOMIC DNA]</scope>
    <source>
        <strain evidence="1 2">Miyake</strain>
    </source>
</reference>
<gene>
    <name evidence="1" type="ORF">BOVATA_003260</name>
</gene>
<dbReference type="GeneID" id="39872603"/>
<dbReference type="RefSeq" id="XP_028865076.1">
    <property type="nucleotide sequence ID" value="XM_029009243.1"/>
</dbReference>
<dbReference type="Proteomes" id="UP000236319">
    <property type="component" value="Unassembled WGS sequence"/>
</dbReference>
<dbReference type="EMBL" id="BDSA01000001">
    <property type="protein sequence ID" value="GBE58833.1"/>
    <property type="molecule type" value="Genomic_DNA"/>
</dbReference>
<accession>A0A2H6K758</accession>
<dbReference type="OrthoDB" id="409554at2759"/>
<proteinExistence type="predicted"/>
<sequence>MSQCGLLTAARRSLRYRLGRIYNSFYYSQSNNKYVMLFVFPSVIWYTRFRADTRLGYRLYIAPTAGGPVDYLDQIESGSVQKQTSEPDETSASVLLDALNYVDDTIMGVWRWIKGSKPLIEGFKNGKKVYLDDSATVADLKKAVYGRNALEHEDVLVGCKGRVMQTDDNLALATRAFCRRDPRIVLWRDI</sequence>
<organism evidence="1 2">
    <name type="scientific">Babesia ovata</name>
    <dbReference type="NCBI Taxonomy" id="189622"/>
    <lineage>
        <taxon>Eukaryota</taxon>
        <taxon>Sar</taxon>
        <taxon>Alveolata</taxon>
        <taxon>Apicomplexa</taxon>
        <taxon>Aconoidasida</taxon>
        <taxon>Piroplasmida</taxon>
        <taxon>Babesiidae</taxon>
        <taxon>Babesia</taxon>
    </lineage>
</organism>
<keyword evidence="2" id="KW-1185">Reference proteome</keyword>
<dbReference type="VEuPathDB" id="PiroplasmaDB:BOVATA_003260"/>
<protein>
    <submittedName>
        <fullName evidence="1">Uncharacterized protein</fullName>
    </submittedName>
</protein>
<evidence type="ECO:0000313" key="1">
    <source>
        <dbReference type="EMBL" id="GBE58833.1"/>
    </source>
</evidence>